<evidence type="ECO:0000313" key="5">
    <source>
        <dbReference type="Proteomes" id="UP000198867"/>
    </source>
</evidence>
<evidence type="ECO:0000256" key="2">
    <source>
        <dbReference type="SAM" id="MobiDB-lite"/>
    </source>
</evidence>
<keyword evidence="1" id="KW-0175">Coiled coil</keyword>
<dbReference type="Proteomes" id="UP000198867">
    <property type="component" value="Unassembled WGS sequence"/>
</dbReference>
<reference evidence="5" key="1">
    <citation type="submission" date="2016-10" db="EMBL/GenBank/DDBJ databases">
        <authorList>
            <person name="Varghese N."/>
            <person name="Submissions S."/>
        </authorList>
    </citation>
    <scope>NUCLEOTIDE SEQUENCE [LARGE SCALE GENOMIC DNA]</scope>
    <source>
        <strain evidence="5">CGMCC 1.11101</strain>
    </source>
</reference>
<dbReference type="EMBL" id="FOVM01000001">
    <property type="protein sequence ID" value="SFN43462.1"/>
    <property type="molecule type" value="Genomic_DNA"/>
</dbReference>
<keyword evidence="4" id="KW-0238">DNA-binding</keyword>
<dbReference type="AlphaFoldDB" id="A0A1I4YZM2"/>
<evidence type="ECO:0000259" key="3">
    <source>
        <dbReference type="Pfam" id="PF11740"/>
    </source>
</evidence>
<feature type="compositionally biased region" description="Basic and acidic residues" evidence="2">
    <location>
        <begin position="1"/>
        <end position="22"/>
    </location>
</feature>
<protein>
    <submittedName>
        <fullName evidence="4">Replication region DNA-binding N-term</fullName>
    </submittedName>
</protein>
<accession>A0A1I4YZM2</accession>
<name>A0A1I4YZM2_9MICO</name>
<dbReference type="GO" id="GO:0003677">
    <property type="term" value="F:DNA binding"/>
    <property type="evidence" value="ECO:0007669"/>
    <property type="project" value="UniProtKB-KW"/>
</dbReference>
<evidence type="ECO:0000313" key="4">
    <source>
        <dbReference type="EMBL" id="SFN43462.1"/>
    </source>
</evidence>
<feature type="coiled-coil region" evidence="1">
    <location>
        <begin position="99"/>
        <end position="179"/>
    </location>
</feature>
<gene>
    <name evidence="4" type="ORF">SAMN05216219_0631</name>
</gene>
<keyword evidence="5" id="KW-1185">Reference proteome</keyword>
<organism evidence="4 5">
    <name type="scientific">Mycetocola miduiensis</name>
    <dbReference type="NCBI Taxonomy" id="995034"/>
    <lineage>
        <taxon>Bacteria</taxon>
        <taxon>Bacillati</taxon>
        <taxon>Actinomycetota</taxon>
        <taxon>Actinomycetes</taxon>
        <taxon>Micrococcales</taxon>
        <taxon>Microbacteriaceae</taxon>
        <taxon>Mycetocola</taxon>
    </lineage>
</organism>
<evidence type="ECO:0000256" key="1">
    <source>
        <dbReference type="SAM" id="Coils"/>
    </source>
</evidence>
<feature type="domain" description="KfrA N-terminal DNA-binding" evidence="3">
    <location>
        <begin position="6"/>
        <end position="119"/>
    </location>
</feature>
<dbReference type="InterPro" id="IPR021104">
    <property type="entry name" value="KfrA_DNA-bd_N"/>
</dbReference>
<dbReference type="RefSeq" id="WP_090708688.1">
    <property type="nucleotide sequence ID" value="NZ_FOVM01000001.1"/>
</dbReference>
<dbReference type="OrthoDB" id="4944700at2"/>
<dbReference type="STRING" id="995034.SAMN05216219_0631"/>
<feature type="region of interest" description="Disordered" evidence="2">
    <location>
        <begin position="1"/>
        <end position="23"/>
    </location>
</feature>
<proteinExistence type="predicted"/>
<sequence length="194" mass="20700">MSETSTEARVHAAADSIERDGGKPTVATVRERAGVNNADATRYLRGWREVQASSGATIGALPAALVEQLHRVAGLMWGEASTLAAASHAAVEREWRAQVMLQEEEITELGENLDAADQAAIVAAEAHANERTALEAALEAARADETRATAELQAAGQARADLERQLVEERVTNQTLRETLAALIARIPGADEDR</sequence>
<dbReference type="Pfam" id="PF11740">
    <property type="entry name" value="KfrA_N"/>
    <property type="match status" value="1"/>
</dbReference>